<dbReference type="AlphaFoldDB" id="L1NEJ6"/>
<dbReference type="EMBL" id="AMEQ01000024">
    <property type="protein sequence ID" value="EKY01705.1"/>
    <property type="molecule type" value="Genomic_DNA"/>
</dbReference>
<evidence type="ECO:0000313" key="2">
    <source>
        <dbReference type="Proteomes" id="UP000010408"/>
    </source>
</evidence>
<protein>
    <submittedName>
        <fullName evidence="1">Uncharacterized protein</fullName>
    </submittedName>
</protein>
<gene>
    <name evidence="1" type="ORF">HMPREF9134_00765</name>
</gene>
<dbReference type="PATRIC" id="fig|1127696.3.peg.683"/>
<name>L1NEJ6_9PORP</name>
<comment type="caution">
    <text evidence="1">The sequence shown here is derived from an EMBL/GenBank/DDBJ whole genome shotgun (WGS) entry which is preliminary data.</text>
</comment>
<organism evidence="1 2">
    <name type="scientific">Porphyromonas catoniae F0037</name>
    <dbReference type="NCBI Taxonomy" id="1127696"/>
    <lineage>
        <taxon>Bacteria</taxon>
        <taxon>Pseudomonadati</taxon>
        <taxon>Bacteroidota</taxon>
        <taxon>Bacteroidia</taxon>
        <taxon>Bacteroidales</taxon>
        <taxon>Porphyromonadaceae</taxon>
        <taxon>Porphyromonas</taxon>
    </lineage>
</organism>
<accession>L1NEJ6</accession>
<dbReference type="HOGENOM" id="CLU_3255589_0_0_10"/>
<dbReference type="Proteomes" id="UP000010408">
    <property type="component" value="Unassembled WGS sequence"/>
</dbReference>
<sequence>MLGKGTKKILSLQTLIWLVRFAYSFILEVTPPQDSKALPSHA</sequence>
<proteinExistence type="predicted"/>
<evidence type="ECO:0000313" key="1">
    <source>
        <dbReference type="EMBL" id="EKY01705.1"/>
    </source>
</evidence>
<reference evidence="1 2" key="1">
    <citation type="submission" date="2012-05" db="EMBL/GenBank/DDBJ databases">
        <authorList>
            <person name="Weinstock G."/>
            <person name="Sodergren E."/>
            <person name="Lobos E.A."/>
            <person name="Fulton L."/>
            <person name="Fulton R."/>
            <person name="Courtney L."/>
            <person name="Fronick C."/>
            <person name="O'Laughlin M."/>
            <person name="Godfrey J."/>
            <person name="Wilson R.M."/>
            <person name="Miner T."/>
            <person name="Farmer C."/>
            <person name="Delehaunty K."/>
            <person name="Cordes M."/>
            <person name="Minx P."/>
            <person name="Tomlinson C."/>
            <person name="Chen J."/>
            <person name="Wollam A."/>
            <person name="Pepin K.H."/>
            <person name="Bhonagiri V."/>
            <person name="Zhang X."/>
            <person name="Suruliraj S."/>
            <person name="Warren W."/>
            <person name="Mitreva M."/>
            <person name="Mardis E.R."/>
            <person name="Wilson R.K."/>
        </authorList>
    </citation>
    <scope>NUCLEOTIDE SEQUENCE [LARGE SCALE GENOMIC DNA]</scope>
    <source>
        <strain evidence="1 2">F0037</strain>
    </source>
</reference>